<dbReference type="OrthoDB" id="1451596at2"/>
<sequence length="798" mass="89606">MLANYLKLAIRNLLRQKFYTAINIVGLTLGITCCLLIFLFVQNELSYDRFHAQGDRIYRVMRVGGVNGDKAKIPYVSGPYAPALLNDFPSDIKAAVRIMSTNALFSYQDKTFKEDRVFITDPNFLELFTFPLLQGDPRQVLADPDNVVISEAMAKKYFGSENPMGKLLTFDKNQTCKVSGVMANVPDNSHLKFDFVFSIKDFEEQEWFQRWNNNSMFTYVLLEEQTKPETLAAQFPAFMEKHQGAEAKKEGQNMTLDLQPLRAIHLDTNTQFDFAEQGNKSNVYIFSAIAIFILLIACINFMNLASARSAGRAKEVGVRKVLGAYKQHLISQFLSESTLLTFVAVVLSLGLIILILPYFNAFAEKHLAIPFGNPWLYVFLAGIGLVVGLLAGSYPAFFLSSFEPVKVLKGRLASNAGHPLLRKALVVSQFSLSIFLMIGTVVIFRQMDYVQHKNLGFRKEHVIKIPLDNENIYSRNRAFMGRVQQLPGVQSVSVMSGEPGGFHDNYVFKVIDKPNETWNFRTAFSDANYLPTLGIKLVAGRNFSKSFPTDSVAAILLNETAVKNLGWTPQEALGKEFTDPTMWAEQPVPHRRKVIGVVQDYHFSSLKEAIEPLIITMRRDQRLVAIRLASGNPKAALAAIEEVYKQTAPKYPFQYTFLDESFDQLYKSEQKQAQILAVFSVLAIFIACLGLLGLASYTTQQRRKEIGIRKVLGASVGNVVALLSQDFLKLVLLANILAWPLAWWAMHKWLQDFTYRVELNALIFVVAGIIALLIAIVTVSFQALKVAVANPVNALRDE</sequence>
<feature type="transmembrane region" description="Helical" evidence="6">
    <location>
        <begin position="759"/>
        <end position="781"/>
    </location>
</feature>
<dbReference type="GO" id="GO:0005886">
    <property type="term" value="C:plasma membrane"/>
    <property type="evidence" value="ECO:0007669"/>
    <property type="project" value="UniProtKB-SubCell"/>
</dbReference>
<dbReference type="InterPro" id="IPR003838">
    <property type="entry name" value="ABC3_permease_C"/>
</dbReference>
<evidence type="ECO:0000256" key="4">
    <source>
        <dbReference type="ARBA" id="ARBA00022989"/>
    </source>
</evidence>
<keyword evidence="5 6" id="KW-0472">Membrane</keyword>
<keyword evidence="4 6" id="KW-1133">Transmembrane helix</keyword>
<evidence type="ECO:0000256" key="5">
    <source>
        <dbReference type="ARBA" id="ARBA00023136"/>
    </source>
</evidence>
<name>A0A2T2YIK9_9BACT</name>
<feature type="domain" description="ABC3 transporter permease C-terminal" evidence="7">
    <location>
        <begin position="288"/>
        <end position="404"/>
    </location>
</feature>
<dbReference type="InterPro" id="IPR050250">
    <property type="entry name" value="Macrolide_Exporter_MacB"/>
</dbReference>
<feature type="transmembrane region" description="Helical" evidence="6">
    <location>
        <begin position="339"/>
        <end position="363"/>
    </location>
</feature>
<dbReference type="RefSeq" id="WP_106931527.1">
    <property type="nucleotide sequence ID" value="NZ_PYFT01000001.1"/>
</dbReference>
<keyword evidence="2" id="KW-1003">Cell membrane</keyword>
<dbReference type="Pfam" id="PF02687">
    <property type="entry name" value="FtsX"/>
    <property type="match status" value="2"/>
</dbReference>
<feature type="transmembrane region" description="Helical" evidence="6">
    <location>
        <begin position="420"/>
        <end position="444"/>
    </location>
</feature>
<dbReference type="InterPro" id="IPR025857">
    <property type="entry name" value="MacB_PCD"/>
</dbReference>
<dbReference type="EMBL" id="PYFT01000001">
    <property type="protein sequence ID" value="PSR55348.1"/>
    <property type="molecule type" value="Genomic_DNA"/>
</dbReference>
<feature type="domain" description="ABC3 transporter permease C-terminal" evidence="7">
    <location>
        <begin position="678"/>
        <end position="787"/>
    </location>
</feature>
<dbReference type="GO" id="GO:0022857">
    <property type="term" value="F:transmembrane transporter activity"/>
    <property type="evidence" value="ECO:0007669"/>
    <property type="project" value="TreeGrafter"/>
</dbReference>
<evidence type="ECO:0000256" key="3">
    <source>
        <dbReference type="ARBA" id="ARBA00022692"/>
    </source>
</evidence>
<feature type="transmembrane region" description="Helical" evidence="6">
    <location>
        <begin position="730"/>
        <end position="747"/>
    </location>
</feature>
<feature type="domain" description="MacB-like periplasmic core" evidence="8">
    <location>
        <begin position="20"/>
        <end position="235"/>
    </location>
</feature>
<dbReference type="PANTHER" id="PTHR30572:SF18">
    <property type="entry name" value="ABC-TYPE MACROLIDE FAMILY EXPORT SYSTEM PERMEASE COMPONENT 2"/>
    <property type="match status" value="1"/>
</dbReference>
<evidence type="ECO:0000259" key="7">
    <source>
        <dbReference type="Pfam" id="PF02687"/>
    </source>
</evidence>
<reference evidence="9 10" key="1">
    <citation type="submission" date="2018-03" db="EMBL/GenBank/DDBJ databases">
        <title>Adhaeribacter sp. HMF7605 Genome sequencing and assembly.</title>
        <authorList>
            <person name="Kang H."/>
            <person name="Kang J."/>
            <person name="Cha I."/>
            <person name="Kim H."/>
            <person name="Joh K."/>
        </authorList>
    </citation>
    <scope>NUCLEOTIDE SEQUENCE [LARGE SCALE GENOMIC DNA]</scope>
    <source>
        <strain evidence="9 10">HMF7605</strain>
    </source>
</reference>
<feature type="transmembrane region" description="Helical" evidence="6">
    <location>
        <begin position="283"/>
        <end position="305"/>
    </location>
</feature>
<evidence type="ECO:0000259" key="8">
    <source>
        <dbReference type="Pfam" id="PF12704"/>
    </source>
</evidence>
<feature type="transmembrane region" description="Helical" evidence="6">
    <location>
        <begin position="675"/>
        <end position="695"/>
    </location>
</feature>
<dbReference type="AlphaFoldDB" id="A0A2T2YIK9"/>
<accession>A0A2T2YIK9</accession>
<protein>
    <submittedName>
        <fullName evidence="9">ABC transporter permease</fullName>
    </submittedName>
</protein>
<keyword evidence="3 6" id="KW-0812">Transmembrane</keyword>
<evidence type="ECO:0000313" key="9">
    <source>
        <dbReference type="EMBL" id="PSR55348.1"/>
    </source>
</evidence>
<dbReference type="Proteomes" id="UP000240357">
    <property type="component" value="Unassembled WGS sequence"/>
</dbReference>
<evidence type="ECO:0000313" key="10">
    <source>
        <dbReference type="Proteomes" id="UP000240357"/>
    </source>
</evidence>
<comment type="caution">
    <text evidence="9">The sequence shown here is derived from an EMBL/GenBank/DDBJ whole genome shotgun (WGS) entry which is preliminary data.</text>
</comment>
<feature type="transmembrane region" description="Helical" evidence="6">
    <location>
        <begin position="21"/>
        <end position="41"/>
    </location>
</feature>
<dbReference type="PANTHER" id="PTHR30572">
    <property type="entry name" value="MEMBRANE COMPONENT OF TRANSPORTER-RELATED"/>
    <property type="match status" value="1"/>
</dbReference>
<dbReference type="Pfam" id="PF12704">
    <property type="entry name" value="MacB_PCD"/>
    <property type="match status" value="1"/>
</dbReference>
<comment type="subcellular location">
    <subcellularLocation>
        <location evidence="1">Cell membrane</location>
        <topology evidence="1">Multi-pass membrane protein</topology>
    </subcellularLocation>
</comment>
<proteinExistence type="predicted"/>
<feature type="transmembrane region" description="Helical" evidence="6">
    <location>
        <begin position="375"/>
        <end position="399"/>
    </location>
</feature>
<organism evidence="9 10">
    <name type="scientific">Adhaeribacter arboris</name>
    <dbReference type="NCBI Taxonomy" id="2072846"/>
    <lineage>
        <taxon>Bacteria</taxon>
        <taxon>Pseudomonadati</taxon>
        <taxon>Bacteroidota</taxon>
        <taxon>Cytophagia</taxon>
        <taxon>Cytophagales</taxon>
        <taxon>Hymenobacteraceae</taxon>
        <taxon>Adhaeribacter</taxon>
    </lineage>
</organism>
<evidence type="ECO:0000256" key="1">
    <source>
        <dbReference type="ARBA" id="ARBA00004651"/>
    </source>
</evidence>
<gene>
    <name evidence="9" type="ORF">AHMF7605_18465</name>
</gene>
<evidence type="ECO:0000256" key="6">
    <source>
        <dbReference type="SAM" id="Phobius"/>
    </source>
</evidence>
<keyword evidence="10" id="KW-1185">Reference proteome</keyword>
<evidence type="ECO:0000256" key="2">
    <source>
        <dbReference type="ARBA" id="ARBA00022475"/>
    </source>
</evidence>